<dbReference type="EMBL" id="ADLK01000008">
    <property type="protein sequence ID" value="KMW22706.1"/>
    <property type="molecule type" value="Genomic_DNA"/>
</dbReference>
<dbReference type="Proteomes" id="UP000037392">
    <property type="component" value="Unassembled WGS sequence"/>
</dbReference>
<dbReference type="InterPro" id="IPR012349">
    <property type="entry name" value="Split_barrel_FMN-bd"/>
</dbReference>
<organism evidence="1 2">
    <name type="scientific">[Clostridium] citroniae WAL-19142</name>
    <dbReference type="NCBI Taxonomy" id="742734"/>
    <lineage>
        <taxon>Bacteria</taxon>
        <taxon>Bacillati</taxon>
        <taxon>Bacillota</taxon>
        <taxon>Clostridia</taxon>
        <taxon>Lachnospirales</taxon>
        <taxon>Lachnospiraceae</taxon>
        <taxon>Enterocloster</taxon>
    </lineage>
</organism>
<accession>A0A0J9CE47</accession>
<gene>
    <name evidence="1" type="ORF">HMPREF9470_01241</name>
</gene>
<dbReference type="Pfam" id="PF12900">
    <property type="entry name" value="Pyridox_ox_2"/>
    <property type="match status" value="1"/>
</dbReference>
<comment type="caution">
    <text evidence="1">The sequence shown here is derived from an EMBL/GenBank/DDBJ whole genome shotgun (WGS) entry which is preliminary data.</text>
</comment>
<reference evidence="1 2" key="1">
    <citation type="submission" date="2011-04" db="EMBL/GenBank/DDBJ databases">
        <title>The Genome Sequence of Clostridium citroniae WAL-19142.</title>
        <authorList>
            <consortium name="The Broad Institute Genome Sequencing Platform"/>
            <person name="Earl A."/>
            <person name="Ward D."/>
            <person name="Feldgarden M."/>
            <person name="Gevers D."/>
            <person name="Warren Y.A."/>
            <person name="Tyrrell K.L."/>
            <person name="Citron D.M."/>
            <person name="Goldstein E.J."/>
            <person name="Daigneault M."/>
            <person name="Allen-Vercoe E."/>
            <person name="Young S.K."/>
            <person name="Zeng Q."/>
            <person name="Gargeya S."/>
            <person name="Fitzgerald M."/>
            <person name="Haas B."/>
            <person name="Abouelleil A."/>
            <person name="Alvarado L."/>
            <person name="Arachchi H.M."/>
            <person name="Berlin A."/>
            <person name="Brown A."/>
            <person name="Chapman S.B."/>
            <person name="Chen Z."/>
            <person name="Dunbar C."/>
            <person name="Freedman E."/>
            <person name="Gearin G."/>
            <person name="Gellesch M."/>
            <person name="Goldberg J."/>
            <person name="Griggs A."/>
            <person name="Gujja S."/>
            <person name="Heilman E.R."/>
            <person name="Heiman D."/>
            <person name="Howarth C."/>
            <person name="Larson L."/>
            <person name="Lui A."/>
            <person name="MacDonald P.J."/>
            <person name="Mehta T."/>
            <person name="Montmayeur A."/>
            <person name="Murphy C."/>
            <person name="Neiman D."/>
            <person name="Pearson M."/>
            <person name="Priest M."/>
            <person name="Roberts A."/>
            <person name="Saif S."/>
            <person name="Shea T."/>
            <person name="Shenoy N."/>
            <person name="Sisk P."/>
            <person name="Stolte C."/>
            <person name="Sykes S."/>
            <person name="White J."/>
            <person name="Yandava C."/>
            <person name="Wortman J."/>
            <person name="Nusbaum C."/>
            <person name="Birren B."/>
        </authorList>
    </citation>
    <scope>NUCLEOTIDE SEQUENCE [LARGE SCALE GENOMIC DNA]</scope>
    <source>
        <strain evidence="1 2">WAL-19142</strain>
    </source>
</reference>
<dbReference type="InterPro" id="IPR024747">
    <property type="entry name" value="Pyridox_Oxase-rel"/>
</dbReference>
<dbReference type="PATRIC" id="fig|742734.4.peg.1334"/>
<dbReference type="PANTHER" id="PTHR34071">
    <property type="entry name" value="5-NITROIMIDAZOLE ANTIBIOTICS RESISTANCE PROTEIN, NIMA-FAMILY-RELATED PROTEIN-RELATED"/>
    <property type="match status" value="1"/>
</dbReference>
<protein>
    <recommendedName>
        <fullName evidence="3">Pyridoxamine 5'-phosphate oxidase family protein</fullName>
    </recommendedName>
</protein>
<name>A0A0J9CE47_9FIRM</name>
<dbReference type="Gene3D" id="2.30.110.10">
    <property type="entry name" value="Electron Transport, Fmn-binding Protein, Chain A"/>
    <property type="match status" value="1"/>
</dbReference>
<evidence type="ECO:0000313" key="2">
    <source>
        <dbReference type="Proteomes" id="UP000037392"/>
    </source>
</evidence>
<sequence>MEMRRKEREIADRDSILKIIRECQCCRIALADGRCPYIVPVNFGYDSAGNVLYFHGAAEGRKMDLIRKNGCAGFEMDTAHELVRADAACGFSFRYRSIVGEGRIAVVEDPEEKRHGLDCIMKHMSGTGTWEYPDAMLRRTAVIRLDVEKLCAKANE</sequence>
<proteinExistence type="predicted"/>
<evidence type="ECO:0000313" key="1">
    <source>
        <dbReference type="EMBL" id="KMW22706.1"/>
    </source>
</evidence>
<dbReference type="AlphaFoldDB" id="A0A0J9CE47"/>
<evidence type="ECO:0008006" key="3">
    <source>
        <dbReference type="Google" id="ProtNLM"/>
    </source>
</evidence>
<dbReference type="PANTHER" id="PTHR34071:SF2">
    <property type="entry name" value="FLAVIN-NUCLEOTIDE-BINDING PROTEIN"/>
    <property type="match status" value="1"/>
</dbReference>
<dbReference type="SUPFAM" id="SSF50475">
    <property type="entry name" value="FMN-binding split barrel"/>
    <property type="match status" value="1"/>
</dbReference>